<organism evidence="1 2">
    <name type="scientific">Mycolicibacterium diernhoferi</name>
    <dbReference type="NCBI Taxonomy" id="1801"/>
    <lineage>
        <taxon>Bacteria</taxon>
        <taxon>Bacillati</taxon>
        <taxon>Actinomycetota</taxon>
        <taxon>Actinomycetes</taxon>
        <taxon>Mycobacteriales</taxon>
        <taxon>Mycobacteriaceae</taxon>
        <taxon>Mycolicibacterium</taxon>
    </lineage>
</organism>
<dbReference type="EMBL" id="MIJD01000279">
    <property type="protein sequence ID" value="OPE49709.1"/>
    <property type="molecule type" value="Genomic_DNA"/>
</dbReference>
<reference evidence="1 2" key="1">
    <citation type="submission" date="2016-09" db="EMBL/GenBank/DDBJ databases">
        <title>genome sequences of unsequenced Mycobacteria.</title>
        <authorList>
            <person name="Greninger A.L."/>
            <person name="Jerome K.R."/>
            <person name="Mcnair B."/>
            <person name="Wallis C."/>
            <person name="Fang F."/>
        </authorList>
    </citation>
    <scope>NUCLEOTIDE SEQUENCE [LARGE SCALE GENOMIC DNA]</scope>
    <source>
        <strain evidence="1 2">BM1</strain>
    </source>
</reference>
<feature type="non-terminal residue" evidence="1">
    <location>
        <position position="1"/>
    </location>
</feature>
<sequence>TGAIYEAWGTLGFERGALGLPTSGEIQEPLWIKQNFQHGTLNFDRETGAVTRVIDGVPLELPRPDQSPVQLERFTPISNQA</sequence>
<gene>
    <name evidence="1" type="ORF">BV510_21920</name>
</gene>
<proteinExistence type="predicted"/>
<evidence type="ECO:0000313" key="2">
    <source>
        <dbReference type="Proteomes" id="UP000191039"/>
    </source>
</evidence>
<dbReference type="Proteomes" id="UP000191039">
    <property type="component" value="Unassembled WGS sequence"/>
</dbReference>
<dbReference type="AlphaFoldDB" id="A0A1T3W5V3"/>
<protein>
    <submittedName>
        <fullName evidence="1">Uncharacterized protein</fullName>
    </submittedName>
</protein>
<accession>A0A1T3W5V3</accession>
<name>A0A1T3W5V3_9MYCO</name>
<dbReference type="RefSeq" id="WP_411551091.1">
    <property type="nucleotide sequence ID" value="NZ_MIJD01000279.1"/>
</dbReference>
<comment type="caution">
    <text evidence="1">The sequence shown here is derived from an EMBL/GenBank/DDBJ whole genome shotgun (WGS) entry which is preliminary data.</text>
</comment>
<evidence type="ECO:0000313" key="1">
    <source>
        <dbReference type="EMBL" id="OPE49709.1"/>
    </source>
</evidence>